<protein>
    <recommendedName>
        <fullName evidence="3">UBX domain-containing protein</fullName>
    </recommendedName>
</protein>
<feature type="compositionally biased region" description="Low complexity" evidence="2">
    <location>
        <begin position="54"/>
        <end position="65"/>
    </location>
</feature>
<evidence type="ECO:0000256" key="2">
    <source>
        <dbReference type="SAM" id="MobiDB-lite"/>
    </source>
</evidence>
<feature type="coiled-coil region" evidence="1">
    <location>
        <begin position="326"/>
        <end position="379"/>
    </location>
</feature>
<dbReference type="OrthoDB" id="306351at2759"/>
<sequence length="469" mass="55587">MQPPSSEESIINFMAVTGCQDYQKAQSYIQMAENKLDTAIQLYLDFEGVQSQTTQQKTQQDQQQQRSNIQETPKGNVQSSNQSIQRQPQDVALIEKYRKYQEEKRANEDGIIKKTFQYGANFISYFFKNAPNYGNEFLKYLKQHQIQTEIAFQSGNFLEKLKIANEETRPLLVYIHNHQSLMILQKMSNCKAFVTNINRNYNIIGLLSSPQVYEQLPNKPDPPAILIYKLDIVDEVALMEQISLSIDTNFEETAQKIKQIRAAFNKEYIYIENIKKEVNSPNQFNQNYYHQNYHQNQQLFHHVQQQQQPSQVQRQREDQRQRELLLQQQKEAYHYAEQQAMEKKRKDEELRQQEQAKLIEQQQKEEQRLLQKAQLLSNLPEEPQNSEGISILFRFVNATRTRRFNFNDKIQILFDFVQSQEDDCFHDPYAKIDLIQNFPRLSLKDKTESPIKEVFIDSEMEQLIVDEQE</sequence>
<dbReference type="Proteomes" id="UP000689195">
    <property type="component" value="Unassembled WGS sequence"/>
</dbReference>
<dbReference type="GO" id="GO:0043130">
    <property type="term" value="F:ubiquitin binding"/>
    <property type="evidence" value="ECO:0007669"/>
    <property type="project" value="TreeGrafter"/>
</dbReference>
<name>A0A8S1SQX4_9CILI</name>
<dbReference type="Pfam" id="PF00789">
    <property type="entry name" value="UBX"/>
    <property type="match status" value="1"/>
</dbReference>
<evidence type="ECO:0000313" key="5">
    <source>
        <dbReference type="Proteomes" id="UP000689195"/>
    </source>
</evidence>
<evidence type="ECO:0000256" key="1">
    <source>
        <dbReference type="SAM" id="Coils"/>
    </source>
</evidence>
<dbReference type="InterPro" id="IPR050730">
    <property type="entry name" value="UBX_domain-protein"/>
</dbReference>
<keyword evidence="5" id="KW-1185">Reference proteome</keyword>
<evidence type="ECO:0000259" key="3">
    <source>
        <dbReference type="Pfam" id="PF00789"/>
    </source>
</evidence>
<proteinExistence type="predicted"/>
<accession>A0A8S1SQX4</accession>
<feature type="compositionally biased region" description="Polar residues" evidence="2">
    <location>
        <begin position="66"/>
        <end position="88"/>
    </location>
</feature>
<dbReference type="EMBL" id="CAJJDO010000012">
    <property type="protein sequence ID" value="CAD8143175.1"/>
    <property type="molecule type" value="Genomic_DNA"/>
</dbReference>
<feature type="domain" description="UBX" evidence="3">
    <location>
        <begin position="389"/>
        <end position="454"/>
    </location>
</feature>
<dbReference type="InterPro" id="IPR001012">
    <property type="entry name" value="UBX_dom"/>
</dbReference>
<comment type="caution">
    <text evidence="4">The sequence shown here is derived from an EMBL/GenBank/DDBJ whole genome shotgun (WGS) entry which is preliminary data.</text>
</comment>
<dbReference type="PANTHER" id="PTHR23322:SF93">
    <property type="entry name" value="UBX DOMAIN-CONTAINING PROTEIN 8"/>
    <property type="match status" value="1"/>
</dbReference>
<dbReference type="PANTHER" id="PTHR23322">
    <property type="entry name" value="FAS-ASSOCIATED PROTEIN"/>
    <property type="match status" value="1"/>
</dbReference>
<keyword evidence="1" id="KW-0175">Coiled coil</keyword>
<feature type="region of interest" description="Disordered" evidence="2">
    <location>
        <begin position="54"/>
        <end position="88"/>
    </location>
</feature>
<dbReference type="AlphaFoldDB" id="A0A8S1SQX4"/>
<reference evidence="4" key="1">
    <citation type="submission" date="2021-01" db="EMBL/GenBank/DDBJ databases">
        <authorList>
            <consortium name="Genoscope - CEA"/>
            <person name="William W."/>
        </authorList>
    </citation>
    <scope>NUCLEOTIDE SEQUENCE</scope>
</reference>
<evidence type="ECO:0000313" key="4">
    <source>
        <dbReference type="EMBL" id="CAD8143175.1"/>
    </source>
</evidence>
<dbReference type="Pfam" id="PF14555">
    <property type="entry name" value="UBA_4"/>
    <property type="match status" value="1"/>
</dbReference>
<gene>
    <name evidence="4" type="ORF">PPENT_87.1.T0120077</name>
</gene>
<organism evidence="4 5">
    <name type="scientific">Paramecium pentaurelia</name>
    <dbReference type="NCBI Taxonomy" id="43138"/>
    <lineage>
        <taxon>Eukaryota</taxon>
        <taxon>Sar</taxon>
        <taxon>Alveolata</taxon>
        <taxon>Ciliophora</taxon>
        <taxon>Intramacronucleata</taxon>
        <taxon>Oligohymenophorea</taxon>
        <taxon>Peniculida</taxon>
        <taxon>Parameciidae</taxon>
        <taxon>Paramecium</taxon>
    </lineage>
</organism>